<evidence type="ECO:0000313" key="5">
    <source>
        <dbReference type="EMBL" id="OGG04781.1"/>
    </source>
</evidence>
<evidence type="ECO:0000256" key="3">
    <source>
        <dbReference type="SAM" id="Phobius"/>
    </source>
</evidence>
<feature type="transmembrane region" description="Helical" evidence="3">
    <location>
        <begin position="20"/>
        <end position="40"/>
    </location>
</feature>
<dbReference type="Proteomes" id="UP000178448">
    <property type="component" value="Unassembled WGS sequence"/>
</dbReference>
<dbReference type="InterPro" id="IPR002509">
    <property type="entry name" value="NODB_dom"/>
</dbReference>
<dbReference type="InterPro" id="IPR011330">
    <property type="entry name" value="Glyco_hydro/deAcase_b/a-brl"/>
</dbReference>
<protein>
    <recommendedName>
        <fullName evidence="4">NodB homology domain-containing protein</fullName>
    </recommendedName>
</protein>
<evidence type="ECO:0000313" key="6">
    <source>
        <dbReference type="Proteomes" id="UP000178448"/>
    </source>
</evidence>
<dbReference type="Pfam" id="PF01522">
    <property type="entry name" value="Polysacc_deac_1"/>
    <property type="match status" value="1"/>
</dbReference>
<accession>A0A1F5YX67</accession>
<keyword evidence="3" id="KW-1133">Transmembrane helix</keyword>
<proteinExistence type="predicted"/>
<comment type="caution">
    <text evidence="5">The sequence shown here is derived from an EMBL/GenBank/DDBJ whole genome shotgun (WGS) entry which is preliminary data.</text>
</comment>
<dbReference type="PANTHER" id="PTHR34216">
    <property type="match status" value="1"/>
</dbReference>
<dbReference type="CDD" id="cd10918">
    <property type="entry name" value="CE4_NodB_like_5s_6s"/>
    <property type="match status" value="1"/>
</dbReference>
<dbReference type="STRING" id="1798374.A2Z33_05715"/>
<keyword evidence="3" id="KW-0472">Membrane</keyword>
<reference evidence="5 6" key="1">
    <citation type="journal article" date="2016" name="Nat. Commun.">
        <title>Thousands of microbial genomes shed light on interconnected biogeochemical processes in an aquifer system.</title>
        <authorList>
            <person name="Anantharaman K."/>
            <person name="Brown C.T."/>
            <person name="Hug L.A."/>
            <person name="Sharon I."/>
            <person name="Castelle C.J."/>
            <person name="Probst A.J."/>
            <person name="Thomas B.C."/>
            <person name="Singh A."/>
            <person name="Wilkins M.J."/>
            <person name="Karaoz U."/>
            <person name="Brodie E.L."/>
            <person name="Williams K.H."/>
            <person name="Hubbard S.S."/>
            <person name="Banfield J.F."/>
        </authorList>
    </citation>
    <scope>NUCLEOTIDE SEQUENCE [LARGE SCALE GENOMIC DNA]</scope>
</reference>
<dbReference type="InterPro" id="IPR051398">
    <property type="entry name" value="Polysacch_Deacetylase"/>
</dbReference>
<dbReference type="GO" id="GO:0016810">
    <property type="term" value="F:hydrolase activity, acting on carbon-nitrogen (but not peptide) bonds"/>
    <property type="evidence" value="ECO:0007669"/>
    <property type="project" value="InterPro"/>
</dbReference>
<dbReference type="PANTHER" id="PTHR34216:SF3">
    <property type="entry name" value="POLY-BETA-1,6-N-ACETYL-D-GLUCOSAMINE N-DEACETYLASE"/>
    <property type="match status" value="1"/>
</dbReference>
<evidence type="ECO:0000256" key="1">
    <source>
        <dbReference type="ARBA" id="ARBA00004613"/>
    </source>
</evidence>
<dbReference type="EMBL" id="MFJD01000001">
    <property type="protein sequence ID" value="OGG04781.1"/>
    <property type="molecule type" value="Genomic_DNA"/>
</dbReference>
<keyword evidence="2" id="KW-0732">Signal</keyword>
<sequence>MARPHLRIIPVPALIPQTLAAGMLLVFAAISAVTVMAGFFRDNADVAGTEVTQLPEDLVPDVGSSAPDEGFRLPVLRYRHIGQAGPGQPDAVPPEVLDRQLSTLLNSGYTFLTMSDLSDILDGRAVLPLRPVVLTFDGGYRDFHTDAFPLIRKYRIPVTLFPPVNLLGRPGHLSVAEVRGAVAGGLVEIGAAGLNYRPLAGVGLSEVQKEVSGSKNELEKLFRVPVHSFSYPFGALDRAAAGAVAAGGYRTAVTSAPGAAVSPENRFFLYRISPGNRSGEKLQEYLDRCMSGVC</sequence>
<evidence type="ECO:0000256" key="2">
    <source>
        <dbReference type="ARBA" id="ARBA00022729"/>
    </source>
</evidence>
<dbReference type="GO" id="GO:0005975">
    <property type="term" value="P:carbohydrate metabolic process"/>
    <property type="evidence" value="ECO:0007669"/>
    <property type="project" value="InterPro"/>
</dbReference>
<name>A0A1F5YX67_9BACT</name>
<dbReference type="GO" id="GO:0005576">
    <property type="term" value="C:extracellular region"/>
    <property type="evidence" value="ECO:0007669"/>
    <property type="project" value="UniProtKB-SubCell"/>
</dbReference>
<feature type="domain" description="NodB homology" evidence="4">
    <location>
        <begin position="130"/>
        <end position="294"/>
    </location>
</feature>
<organism evidence="5 6">
    <name type="scientific">Candidatus Gottesmanbacteria bacterium RBG_16_52_11</name>
    <dbReference type="NCBI Taxonomy" id="1798374"/>
    <lineage>
        <taxon>Bacteria</taxon>
        <taxon>Candidatus Gottesmaniibacteriota</taxon>
    </lineage>
</organism>
<comment type="subcellular location">
    <subcellularLocation>
        <location evidence="1">Secreted</location>
    </subcellularLocation>
</comment>
<dbReference type="PROSITE" id="PS51677">
    <property type="entry name" value="NODB"/>
    <property type="match status" value="1"/>
</dbReference>
<dbReference type="SUPFAM" id="SSF88713">
    <property type="entry name" value="Glycoside hydrolase/deacetylase"/>
    <property type="match status" value="1"/>
</dbReference>
<dbReference type="Gene3D" id="3.20.20.370">
    <property type="entry name" value="Glycoside hydrolase/deacetylase"/>
    <property type="match status" value="1"/>
</dbReference>
<dbReference type="AlphaFoldDB" id="A0A1F5YX67"/>
<evidence type="ECO:0000259" key="4">
    <source>
        <dbReference type="PROSITE" id="PS51677"/>
    </source>
</evidence>
<keyword evidence="3" id="KW-0812">Transmembrane</keyword>
<gene>
    <name evidence="5" type="ORF">A2Z33_05715</name>
</gene>